<dbReference type="GO" id="GO:0003677">
    <property type="term" value="F:DNA binding"/>
    <property type="evidence" value="ECO:0007669"/>
    <property type="project" value="UniProtKB-KW"/>
</dbReference>
<dbReference type="SMART" id="SM00895">
    <property type="entry name" value="FCD"/>
    <property type="match status" value="1"/>
</dbReference>
<keyword evidence="1" id="KW-0805">Transcription regulation</keyword>
<dbReference type="InterPro" id="IPR011711">
    <property type="entry name" value="GntR_C"/>
</dbReference>
<dbReference type="GO" id="GO:0003700">
    <property type="term" value="F:DNA-binding transcription factor activity"/>
    <property type="evidence" value="ECO:0007669"/>
    <property type="project" value="InterPro"/>
</dbReference>
<accession>A0A7K3W9S0</accession>
<dbReference type="Gene3D" id="1.10.10.10">
    <property type="entry name" value="Winged helix-like DNA-binding domain superfamily/Winged helix DNA-binding domain"/>
    <property type="match status" value="1"/>
</dbReference>
<dbReference type="EMBL" id="JAAGWK010000008">
    <property type="protein sequence ID" value="NEL53201.1"/>
    <property type="molecule type" value="Genomic_DNA"/>
</dbReference>
<sequence>MLRGGEVPAGTPIRVDDLATHFGVSRIPVREALMTLVGEGLVVHRPHAGYAVARLTAAELRELYVVRRLLETAALSSALAAAGPEDDACARAAFAALDAAVERGDQAAYHRESRAFHLALVAPARMHRLRHVLESAWDATELCRPMAHVPEAERRAMHAEHSEMLAAFTARDEHSLLEASGRHHARLETSIAAIAADAAAGHGQA</sequence>
<proteinExistence type="predicted"/>
<keyword evidence="6" id="KW-1185">Reference proteome</keyword>
<dbReference type="Pfam" id="PF00392">
    <property type="entry name" value="GntR"/>
    <property type="match status" value="1"/>
</dbReference>
<dbReference type="SMART" id="SM00345">
    <property type="entry name" value="HTH_GNTR"/>
    <property type="match status" value="1"/>
</dbReference>
<dbReference type="InterPro" id="IPR000524">
    <property type="entry name" value="Tscrpt_reg_HTH_GntR"/>
</dbReference>
<dbReference type="PANTHER" id="PTHR43537:SF24">
    <property type="entry name" value="GLUCONATE OPERON TRANSCRIPTIONAL REPRESSOR"/>
    <property type="match status" value="1"/>
</dbReference>
<evidence type="ECO:0000259" key="4">
    <source>
        <dbReference type="PROSITE" id="PS50949"/>
    </source>
</evidence>
<keyword evidence="3" id="KW-0804">Transcription</keyword>
<dbReference type="InterPro" id="IPR008920">
    <property type="entry name" value="TF_FadR/GntR_C"/>
</dbReference>
<organism evidence="5 6">
    <name type="scientific">Goekera deserti</name>
    <dbReference type="NCBI Taxonomy" id="2497753"/>
    <lineage>
        <taxon>Bacteria</taxon>
        <taxon>Bacillati</taxon>
        <taxon>Actinomycetota</taxon>
        <taxon>Actinomycetes</taxon>
        <taxon>Geodermatophilales</taxon>
        <taxon>Geodermatophilaceae</taxon>
        <taxon>Goekera</taxon>
    </lineage>
</organism>
<dbReference type="Proteomes" id="UP000470470">
    <property type="component" value="Unassembled WGS sequence"/>
</dbReference>
<keyword evidence="2" id="KW-0238">DNA-binding</keyword>
<dbReference type="InterPro" id="IPR036388">
    <property type="entry name" value="WH-like_DNA-bd_sf"/>
</dbReference>
<protein>
    <submittedName>
        <fullName evidence="5">GntR family transcriptional regulator</fullName>
    </submittedName>
</protein>
<dbReference type="InterPro" id="IPR036390">
    <property type="entry name" value="WH_DNA-bd_sf"/>
</dbReference>
<dbReference type="PROSITE" id="PS50949">
    <property type="entry name" value="HTH_GNTR"/>
    <property type="match status" value="1"/>
</dbReference>
<comment type="caution">
    <text evidence="5">The sequence shown here is derived from an EMBL/GenBank/DDBJ whole genome shotgun (WGS) entry which is preliminary data.</text>
</comment>
<evidence type="ECO:0000256" key="3">
    <source>
        <dbReference type="ARBA" id="ARBA00023163"/>
    </source>
</evidence>
<dbReference type="SUPFAM" id="SSF46785">
    <property type="entry name" value="Winged helix' DNA-binding domain"/>
    <property type="match status" value="1"/>
</dbReference>
<evidence type="ECO:0000256" key="1">
    <source>
        <dbReference type="ARBA" id="ARBA00023015"/>
    </source>
</evidence>
<evidence type="ECO:0000256" key="2">
    <source>
        <dbReference type="ARBA" id="ARBA00023125"/>
    </source>
</evidence>
<dbReference type="Gene3D" id="1.20.120.530">
    <property type="entry name" value="GntR ligand-binding domain-like"/>
    <property type="match status" value="1"/>
</dbReference>
<gene>
    <name evidence="5" type="ORF">G1H19_04125</name>
</gene>
<evidence type="ECO:0000313" key="6">
    <source>
        <dbReference type="Proteomes" id="UP000470470"/>
    </source>
</evidence>
<dbReference type="Pfam" id="PF07729">
    <property type="entry name" value="FCD"/>
    <property type="match status" value="1"/>
</dbReference>
<dbReference type="SUPFAM" id="SSF48008">
    <property type="entry name" value="GntR ligand-binding domain-like"/>
    <property type="match status" value="1"/>
</dbReference>
<evidence type="ECO:0000313" key="5">
    <source>
        <dbReference type="EMBL" id="NEL53201.1"/>
    </source>
</evidence>
<dbReference type="AlphaFoldDB" id="A0A7K3W9S0"/>
<name>A0A7K3W9S0_9ACTN</name>
<feature type="domain" description="HTH gntR-type" evidence="4">
    <location>
        <begin position="1"/>
        <end position="55"/>
    </location>
</feature>
<reference evidence="5 6" key="1">
    <citation type="submission" date="2020-02" db="EMBL/GenBank/DDBJ databases">
        <title>The whole genome sequence of CPCC 205119.</title>
        <authorList>
            <person name="Jiang Z."/>
        </authorList>
    </citation>
    <scope>NUCLEOTIDE SEQUENCE [LARGE SCALE GENOMIC DNA]</scope>
    <source>
        <strain evidence="5 6">CPCC 205119</strain>
    </source>
</reference>
<dbReference type="PANTHER" id="PTHR43537">
    <property type="entry name" value="TRANSCRIPTIONAL REGULATOR, GNTR FAMILY"/>
    <property type="match status" value="1"/>
</dbReference>